<name>A0ABS8T163_DATST</name>
<feature type="region of interest" description="Disordered" evidence="1">
    <location>
        <begin position="30"/>
        <end position="66"/>
    </location>
</feature>
<organism evidence="2 3">
    <name type="scientific">Datura stramonium</name>
    <name type="common">Jimsonweed</name>
    <name type="synonym">Common thornapple</name>
    <dbReference type="NCBI Taxonomy" id="4076"/>
    <lineage>
        <taxon>Eukaryota</taxon>
        <taxon>Viridiplantae</taxon>
        <taxon>Streptophyta</taxon>
        <taxon>Embryophyta</taxon>
        <taxon>Tracheophyta</taxon>
        <taxon>Spermatophyta</taxon>
        <taxon>Magnoliopsida</taxon>
        <taxon>eudicotyledons</taxon>
        <taxon>Gunneridae</taxon>
        <taxon>Pentapetalae</taxon>
        <taxon>asterids</taxon>
        <taxon>lamiids</taxon>
        <taxon>Solanales</taxon>
        <taxon>Solanaceae</taxon>
        <taxon>Solanoideae</taxon>
        <taxon>Datureae</taxon>
        <taxon>Datura</taxon>
    </lineage>
</organism>
<feature type="compositionally biased region" description="Low complexity" evidence="1">
    <location>
        <begin position="54"/>
        <end position="66"/>
    </location>
</feature>
<reference evidence="2 3" key="1">
    <citation type="journal article" date="2021" name="BMC Genomics">
        <title>Datura genome reveals duplications of psychoactive alkaloid biosynthetic genes and high mutation rate following tissue culture.</title>
        <authorList>
            <person name="Rajewski A."/>
            <person name="Carter-House D."/>
            <person name="Stajich J."/>
            <person name="Litt A."/>
        </authorList>
    </citation>
    <scope>NUCLEOTIDE SEQUENCE [LARGE SCALE GENOMIC DNA]</scope>
    <source>
        <strain evidence="2">AR-01</strain>
    </source>
</reference>
<comment type="caution">
    <text evidence="2">The sequence shown here is derived from an EMBL/GenBank/DDBJ whole genome shotgun (WGS) entry which is preliminary data.</text>
</comment>
<accession>A0ABS8T163</accession>
<sequence>MLCVRASCPLFRPLNKTVWANNAITLATKTDKDAPAMKQVKGTENRTPPPPSVPSNTPAGQFHAAAAPTTTPPYLLKLAQMAQ</sequence>
<dbReference type="Proteomes" id="UP000823775">
    <property type="component" value="Unassembled WGS sequence"/>
</dbReference>
<gene>
    <name evidence="2" type="ORF">HAX54_000533</name>
</gene>
<keyword evidence="3" id="KW-1185">Reference proteome</keyword>
<protein>
    <submittedName>
        <fullName evidence="2">Uncharacterized protein</fullName>
    </submittedName>
</protein>
<evidence type="ECO:0000313" key="3">
    <source>
        <dbReference type="Proteomes" id="UP000823775"/>
    </source>
</evidence>
<feature type="non-terminal residue" evidence="2">
    <location>
        <position position="83"/>
    </location>
</feature>
<evidence type="ECO:0000256" key="1">
    <source>
        <dbReference type="SAM" id="MobiDB-lite"/>
    </source>
</evidence>
<evidence type="ECO:0000313" key="2">
    <source>
        <dbReference type="EMBL" id="MCD7465086.1"/>
    </source>
</evidence>
<dbReference type="EMBL" id="JACEIK010001015">
    <property type="protein sequence ID" value="MCD7465086.1"/>
    <property type="molecule type" value="Genomic_DNA"/>
</dbReference>
<proteinExistence type="predicted"/>